<evidence type="ECO:0000313" key="2">
    <source>
        <dbReference type="EMBL" id="RAZ88591.1"/>
    </source>
</evidence>
<dbReference type="OrthoDB" id="9802649at2"/>
<evidence type="ECO:0000259" key="1">
    <source>
        <dbReference type="Pfam" id="PF00535"/>
    </source>
</evidence>
<keyword evidence="3" id="KW-1185">Reference proteome</keyword>
<gene>
    <name evidence="2" type="ORF">DPM33_21580</name>
</gene>
<dbReference type="EMBL" id="QMBP01000011">
    <property type="protein sequence ID" value="RAZ88591.1"/>
    <property type="molecule type" value="Genomic_DNA"/>
</dbReference>
<evidence type="ECO:0000313" key="3">
    <source>
        <dbReference type="Proteomes" id="UP000251558"/>
    </source>
</evidence>
<reference evidence="2 3" key="1">
    <citation type="submission" date="2018-07" db="EMBL/GenBank/DDBJ databases">
        <title>Diversity of Mesorhizobium strains in Brazil.</title>
        <authorList>
            <person name="Helene L.C.F."/>
            <person name="Dall'Agnol R."/>
            <person name="Delamuta J.R.M."/>
            <person name="Hungria M."/>
        </authorList>
    </citation>
    <scope>NUCLEOTIDE SEQUENCE [LARGE SCALE GENOMIC DNA]</scope>
    <source>
        <strain evidence="2 3">AC99b</strain>
    </source>
</reference>
<dbReference type="PANTHER" id="PTHR43685:SF2">
    <property type="entry name" value="GLYCOSYLTRANSFERASE 2-LIKE DOMAIN-CONTAINING PROTEIN"/>
    <property type="match status" value="1"/>
</dbReference>
<feature type="domain" description="Glycosyltransferase 2-like" evidence="1">
    <location>
        <begin position="33"/>
        <end position="163"/>
    </location>
</feature>
<dbReference type="InterPro" id="IPR001173">
    <property type="entry name" value="Glyco_trans_2-like"/>
</dbReference>
<dbReference type="AlphaFoldDB" id="A0A330HIQ2"/>
<sequence>MAGSTGFAPQRCRMTVNFRSPAHKPPFIRPTVSVLIAAYNASPFLERAVSSAVAQGDAVTEIIVVDDCSTDATPELAGAMSRKDSRIKVIHLPKNAGPSAARNAGLEVASGDWVAILDADDAYAPGRVERLVTVAAPQDADIVTDKFSYYDPATDASSPATIGFTDDMTLIDIETFLTHARPYGIDTDWGLLKPMFKQKFLADRSLRYPSNSRHGEDFLFVMDALLEGAKYVASNAHGYMYTPRGAGWSRTTVNYDGQVDQSKKLLLDHRLSANSRLVCLLKERIRAMERLSAEYKTRTLLAERRLLPLATAGMMNWRIAASILRQVKNKVTTVRAA</sequence>
<dbReference type="Pfam" id="PF00535">
    <property type="entry name" value="Glycos_transf_2"/>
    <property type="match status" value="1"/>
</dbReference>
<name>A0A330HIQ2_9HYPH</name>
<organism evidence="2 3">
    <name type="scientific">Mesorhizobium hawassense</name>
    <dbReference type="NCBI Taxonomy" id="1209954"/>
    <lineage>
        <taxon>Bacteria</taxon>
        <taxon>Pseudomonadati</taxon>
        <taxon>Pseudomonadota</taxon>
        <taxon>Alphaproteobacteria</taxon>
        <taxon>Hyphomicrobiales</taxon>
        <taxon>Phyllobacteriaceae</taxon>
        <taxon>Mesorhizobium</taxon>
    </lineage>
</organism>
<dbReference type="SUPFAM" id="SSF53448">
    <property type="entry name" value="Nucleotide-diphospho-sugar transferases"/>
    <property type="match status" value="1"/>
</dbReference>
<dbReference type="GO" id="GO:0016740">
    <property type="term" value="F:transferase activity"/>
    <property type="evidence" value="ECO:0007669"/>
    <property type="project" value="UniProtKB-KW"/>
</dbReference>
<dbReference type="Gene3D" id="3.90.550.10">
    <property type="entry name" value="Spore Coat Polysaccharide Biosynthesis Protein SpsA, Chain A"/>
    <property type="match status" value="1"/>
</dbReference>
<protein>
    <submittedName>
        <fullName evidence="2">Glycosyltransferase family 2 protein</fullName>
    </submittedName>
</protein>
<dbReference type="Proteomes" id="UP000251558">
    <property type="component" value="Unassembled WGS sequence"/>
</dbReference>
<proteinExistence type="predicted"/>
<dbReference type="PANTHER" id="PTHR43685">
    <property type="entry name" value="GLYCOSYLTRANSFERASE"/>
    <property type="match status" value="1"/>
</dbReference>
<comment type="caution">
    <text evidence="2">The sequence shown here is derived from an EMBL/GenBank/DDBJ whole genome shotgun (WGS) entry which is preliminary data.</text>
</comment>
<accession>A0A330HIQ2</accession>
<keyword evidence="2" id="KW-0808">Transferase</keyword>
<dbReference type="InterPro" id="IPR029044">
    <property type="entry name" value="Nucleotide-diphossugar_trans"/>
</dbReference>
<dbReference type="CDD" id="cd00761">
    <property type="entry name" value="Glyco_tranf_GTA_type"/>
    <property type="match status" value="1"/>
</dbReference>
<dbReference type="InterPro" id="IPR050834">
    <property type="entry name" value="Glycosyltransf_2"/>
</dbReference>